<evidence type="ECO:0000313" key="3">
    <source>
        <dbReference type="Proteomes" id="UP000076761"/>
    </source>
</evidence>
<organism evidence="2 3">
    <name type="scientific">Neolentinus lepideus HHB14362 ss-1</name>
    <dbReference type="NCBI Taxonomy" id="1314782"/>
    <lineage>
        <taxon>Eukaryota</taxon>
        <taxon>Fungi</taxon>
        <taxon>Dikarya</taxon>
        <taxon>Basidiomycota</taxon>
        <taxon>Agaricomycotina</taxon>
        <taxon>Agaricomycetes</taxon>
        <taxon>Gloeophyllales</taxon>
        <taxon>Gloeophyllaceae</taxon>
        <taxon>Neolentinus</taxon>
    </lineage>
</organism>
<dbReference type="InParanoid" id="A0A165NGY1"/>
<sequence length="174" mass="19061">MEEVFDECSWNSLFNHYQGGKTKELVITKGLTGVTRVALSFPHAPPLDQLIESLSDLFASSVDYNVKLSKQRKKALNKAPYEGPGSLQNITEPPNILKSDNVIKLFDDALASPGWPATRDVVADLIPQKPRYAAPSSSKLKRSSDFEGNSTAKSQRRSGAAEAGSSLRRQVLEE</sequence>
<feature type="region of interest" description="Disordered" evidence="1">
    <location>
        <begin position="132"/>
        <end position="174"/>
    </location>
</feature>
<accession>A0A165NGY1</accession>
<gene>
    <name evidence="2" type="ORF">NEOLEDRAFT_937403</name>
</gene>
<dbReference type="EMBL" id="KV425636">
    <property type="protein sequence ID" value="KZT19626.1"/>
    <property type="molecule type" value="Genomic_DNA"/>
</dbReference>
<evidence type="ECO:0000313" key="2">
    <source>
        <dbReference type="EMBL" id="KZT19626.1"/>
    </source>
</evidence>
<name>A0A165NGY1_9AGAM</name>
<dbReference type="Proteomes" id="UP000076761">
    <property type="component" value="Unassembled WGS sequence"/>
</dbReference>
<dbReference type="AlphaFoldDB" id="A0A165NGY1"/>
<proteinExistence type="predicted"/>
<keyword evidence="3" id="KW-1185">Reference proteome</keyword>
<protein>
    <submittedName>
        <fullName evidence="2">Uncharacterized protein</fullName>
    </submittedName>
</protein>
<reference evidence="2 3" key="1">
    <citation type="journal article" date="2016" name="Mol. Biol. Evol.">
        <title>Comparative Genomics of Early-Diverging Mushroom-Forming Fungi Provides Insights into the Origins of Lignocellulose Decay Capabilities.</title>
        <authorList>
            <person name="Nagy L.G."/>
            <person name="Riley R."/>
            <person name="Tritt A."/>
            <person name="Adam C."/>
            <person name="Daum C."/>
            <person name="Floudas D."/>
            <person name="Sun H."/>
            <person name="Yadav J.S."/>
            <person name="Pangilinan J."/>
            <person name="Larsson K.H."/>
            <person name="Matsuura K."/>
            <person name="Barry K."/>
            <person name="Labutti K."/>
            <person name="Kuo R."/>
            <person name="Ohm R.A."/>
            <person name="Bhattacharya S.S."/>
            <person name="Shirouzu T."/>
            <person name="Yoshinaga Y."/>
            <person name="Martin F.M."/>
            <person name="Grigoriev I.V."/>
            <person name="Hibbett D.S."/>
        </authorList>
    </citation>
    <scope>NUCLEOTIDE SEQUENCE [LARGE SCALE GENOMIC DNA]</scope>
    <source>
        <strain evidence="2 3">HHB14362 ss-1</strain>
    </source>
</reference>
<evidence type="ECO:0000256" key="1">
    <source>
        <dbReference type="SAM" id="MobiDB-lite"/>
    </source>
</evidence>